<evidence type="ECO:0000256" key="1">
    <source>
        <dbReference type="SAM" id="MobiDB-lite"/>
    </source>
</evidence>
<comment type="caution">
    <text evidence="2">The sequence shown here is derived from an EMBL/GenBank/DDBJ whole genome shotgun (WGS) entry which is preliminary data.</text>
</comment>
<feature type="region of interest" description="Disordered" evidence="1">
    <location>
        <begin position="12"/>
        <end position="42"/>
    </location>
</feature>
<evidence type="ECO:0000313" key="3">
    <source>
        <dbReference type="Proteomes" id="UP000308365"/>
    </source>
</evidence>
<gene>
    <name evidence="2" type="ORF">EI555_019461</name>
</gene>
<dbReference type="EMBL" id="RWIC01000510">
    <property type="protein sequence ID" value="TKC42932.1"/>
    <property type="molecule type" value="Genomic_DNA"/>
</dbReference>
<sequence>MAGASLAGEAGCGPYAPLPGGHQPLPLPASSRVHRSRPEAAVDIRAPRWGWTPVRYLCPARVAASPKSTRLFPFLSQEPGQKSHGPSPGPGLQLKSSRGLCLGAGLS</sequence>
<feature type="region of interest" description="Disordered" evidence="1">
    <location>
        <begin position="74"/>
        <end position="107"/>
    </location>
</feature>
<reference evidence="3" key="1">
    <citation type="journal article" date="2019" name="IScience">
        <title>Narwhal Genome Reveals Long-Term Low Genetic Diversity despite Current Large Abundance Size.</title>
        <authorList>
            <person name="Westbury M.V."/>
            <person name="Petersen B."/>
            <person name="Garde E."/>
            <person name="Heide-Jorgensen M.P."/>
            <person name="Lorenzen E.D."/>
        </authorList>
    </citation>
    <scope>NUCLEOTIDE SEQUENCE [LARGE SCALE GENOMIC DNA]</scope>
</reference>
<proteinExistence type="predicted"/>
<dbReference type="AlphaFoldDB" id="A0A4U1F191"/>
<accession>A0A4U1F191</accession>
<organism evidence="2 3">
    <name type="scientific">Monodon monoceros</name>
    <name type="common">Narwhal</name>
    <name type="synonym">Ceratodon monodon</name>
    <dbReference type="NCBI Taxonomy" id="40151"/>
    <lineage>
        <taxon>Eukaryota</taxon>
        <taxon>Metazoa</taxon>
        <taxon>Chordata</taxon>
        <taxon>Craniata</taxon>
        <taxon>Vertebrata</taxon>
        <taxon>Euteleostomi</taxon>
        <taxon>Mammalia</taxon>
        <taxon>Eutheria</taxon>
        <taxon>Laurasiatheria</taxon>
        <taxon>Artiodactyla</taxon>
        <taxon>Whippomorpha</taxon>
        <taxon>Cetacea</taxon>
        <taxon>Odontoceti</taxon>
        <taxon>Monodontidae</taxon>
        <taxon>Monodon</taxon>
    </lineage>
</organism>
<name>A0A4U1F191_MONMO</name>
<protein>
    <submittedName>
        <fullName evidence="2">Uncharacterized protein</fullName>
    </submittedName>
</protein>
<dbReference type="Proteomes" id="UP000308365">
    <property type="component" value="Unassembled WGS sequence"/>
</dbReference>
<evidence type="ECO:0000313" key="2">
    <source>
        <dbReference type="EMBL" id="TKC42932.1"/>
    </source>
</evidence>